<evidence type="ECO:0000313" key="2">
    <source>
        <dbReference type="Proteomes" id="UP001229346"/>
    </source>
</evidence>
<accession>A0ABT9U0L4</accession>
<dbReference type="EMBL" id="JAUSSU010000005">
    <property type="protein sequence ID" value="MDQ0113182.1"/>
    <property type="molecule type" value="Genomic_DNA"/>
</dbReference>
<keyword evidence="2" id="KW-1185">Reference proteome</keyword>
<evidence type="ECO:0000313" key="1">
    <source>
        <dbReference type="EMBL" id="MDQ0113182.1"/>
    </source>
</evidence>
<proteinExistence type="predicted"/>
<dbReference type="Proteomes" id="UP001229346">
    <property type="component" value="Unassembled WGS sequence"/>
</dbReference>
<gene>
    <name evidence="1" type="ORF">J2T15_002623</name>
</gene>
<dbReference type="PROSITE" id="PS51257">
    <property type="entry name" value="PROKAR_LIPOPROTEIN"/>
    <property type="match status" value="1"/>
</dbReference>
<organism evidence="1 2">
    <name type="scientific">Paenibacillus harenae</name>
    <dbReference type="NCBI Taxonomy" id="306543"/>
    <lineage>
        <taxon>Bacteria</taxon>
        <taxon>Bacillati</taxon>
        <taxon>Bacillota</taxon>
        <taxon>Bacilli</taxon>
        <taxon>Bacillales</taxon>
        <taxon>Paenibacillaceae</taxon>
        <taxon>Paenibacillus</taxon>
    </lineage>
</organism>
<sequence length="41" mass="4770">MIYDSLKDKKKPAETNLRRLFFASQATIQSCMEAMRFDANV</sequence>
<reference evidence="1 2" key="1">
    <citation type="submission" date="2023-07" db="EMBL/GenBank/DDBJ databases">
        <title>Sorghum-associated microbial communities from plants grown in Nebraska, USA.</title>
        <authorList>
            <person name="Schachtman D."/>
        </authorList>
    </citation>
    <scope>NUCLEOTIDE SEQUENCE [LARGE SCALE GENOMIC DNA]</scope>
    <source>
        <strain evidence="1 2">CC482</strain>
    </source>
</reference>
<comment type="caution">
    <text evidence="1">The sequence shown here is derived from an EMBL/GenBank/DDBJ whole genome shotgun (WGS) entry which is preliminary data.</text>
</comment>
<protein>
    <submittedName>
        <fullName evidence="1">Uncharacterized protein</fullName>
    </submittedName>
</protein>
<name>A0ABT9U0L4_PAEHA</name>